<reference evidence="2" key="2">
    <citation type="submission" date="2020-09" db="EMBL/GenBank/DDBJ databases">
        <authorList>
            <person name="Sun Q."/>
            <person name="Ohkuma M."/>
        </authorList>
    </citation>
    <scope>NUCLEOTIDE SEQUENCE</scope>
    <source>
        <strain evidence="2">JCM 3302</strain>
    </source>
</reference>
<proteinExistence type="predicted"/>
<dbReference type="Proteomes" id="UP000641386">
    <property type="component" value="Unassembled WGS sequence"/>
</dbReference>
<sequence length="111" mass="11962">MEDPEQLGKDEGPAQKVSVSMPAGRIAAVKARVGARGFSAYVSAAVERQIQRDLLEELLQEKEAEIGPPTPEVQEWAAEIFREAESMAAHEQAARSQGEGDGPGWHAHKAS</sequence>
<evidence type="ECO:0000313" key="3">
    <source>
        <dbReference type="Proteomes" id="UP000641386"/>
    </source>
</evidence>
<comment type="caution">
    <text evidence="2">The sequence shown here is derived from an EMBL/GenBank/DDBJ whole genome shotgun (WGS) entry which is preliminary data.</text>
</comment>
<evidence type="ECO:0008006" key="4">
    <source>
        <dbReference type="Google" id="ProtNLM"/>
    </source>
</evidence>
<dbReference type="AlphaFoldDB" id="A0A918ZHN7"/>
<evidence type="ECO:0000256" key="1">
    <source>
        <dbReference type="SAM" id="MobiDB-lite"/>
    </source>
</evidence>
<protein>
    <recommendedName>
        <fullName evidence="4">CopG family transcriptional regulator</fullName>
    </recommendedName>
</protein>
<organism evidence="2 3">
    <name type="scientific">Streptomyces spiralis</name>
    <dbReference type="NCBI Taxonomy" id="66376"/>
    <lineage>
        <taxon>Bacteria</taxon>
        <taxon>Bacillati</taxon>
        <taxon>Actinomycetota</taxon>
        <taxon>Actinomycetes</taxon>
        <taxon>Kitasatosporales</taxon>
        <taxon>Streptomycetaceae</taxon>
        <taxon>Streptomyces</taxon>
    </lineage>
</organism>
<dbReference type="RefSeq" id="WP_189895546.1">
    <property type="nucleotide sequence ID" value="NZ_BNBC01000001.1"/>
</dbReference>
<evidence type="ECO:0000313" key="2">
    <source>
        <dbReference type="EMBL" id="GHE52371.1"/>
    </source>
</evidence>
<feature type="region of interest" description="Disordered" evidence="1">
    <location>
        <begin position="85"/>
        <end position="111"/>
    </location>
</feature>
<gene>
    <name evidence="2" type="ORF">GCM10014715_01270</name>
</gene>
<name>A0A918ZHN7_9ACTN</name>
<keyword evidence="3" id="KW-1185">Reference proteome</keyword>
<reference evidence="2" key="1">
    <citation type="journal article" date="2014" name="Int. J. Syst. Evol. Microbiol.">
        <title>Complete genome sequence of Corynebacterium casei LMG S-19264T (=DSM 44701T), isolated from a smear-ripened cheese.</title>
        <authorList>
            <consortium name="US DOE Joint Genome Institute (JGI-PGF)"/>
            <person name="Walter F."/>
            <person name="Albersmeier A."/>
            <person name="Kalinowski J."/>
            <person name="Ruckert C."/>
        </authorList>
    </citation>
    <scope>NUCLEOTIDE SEQUENCE</scope>
    <source>
        <strain evidence="2">JCM 3302</strain>
    </source>
</reference>
<dbReference type="EMBL" id="BNBC01000001">
    <property type="protein sequence ID" value="GHE52371.1"/>
    <property type="molecule type" value="Genomic_DNA"/>
</dbReference>
<accession>A0A918ZHN7</accession>